<evidence type="ECO:0000256" key="1">
    <source>
        <dbReference type="ARBA" id="ARBA00004141"/>
    </source>
</evidence>
<evidence type="ECO:0000256" key="3">
    <source>
        <dbReference type="ARBA" id="ARBA00022989"/>
    </source>
</evidence>
<feature type="compositionally biased region" description="Low complexity" evidence="6">
    <location>
        <begin position="83"/>
        <end position="105"/>
    </location>
</feature>
<evidence type="ECO:0000256" key="5">
    <source>
        <dbReference type="SAM" id="Coils"/>
    </source>
</evidence>
<dbReference type="InterPro" id="IPR011531">
    <property type="entry name" value="HCO3_transpt-like_TM_dom"/>
</dbReference>
<gene>
    <name evidence="9" type="ORF">ACHAWU_001476</name>
</gene>
<feature type="domain" description="Bicarbonate transporter-like transmembrane" evidence="8">
    <location>
        <begin position="225"/>
        <end position="390"/>
    </location>
</feature>
<feature type="transmembrane region" description="Helical" evidence="7">
    <location>
        <begin position="248"/>
        <end position="267"/>
    </location>
</feature>
<evidence type="ECO:0000256" key="6">
    <source>
        <dbReference type="SAM" id="MobiDB-lite"/>
    </source>
</evidence>
<keyword evidence="2 7" id="KW-0812">Transmembrane</keyword>
<dbReference type="PANTHER" id="PTHR11453">
    <property type="entry name" value="ANION EXCHANGE PROTEIN"/>
    <property type="match status" value="1"/>
</dbReference>
<protein>
    <recommendedName>
        <fullName evidence="8">Bicarbonate transporter-like transmembrane domain-containing protein</fullName>
    </recommendedName>
</protein>
<evidence type="ECO:0000313" key="9">
    <source>
        <dbReference type="EMBL" id="KAL3764568.1"/>
    </source>
</evidence>
<comment type="subcellular location">
    <subcellularLocation>
        <location evidence="1">Membrane</location>
        <topology evidence="1">Multi-pass membrane protein</topology>
    </subcellularLocation>
</comment>
<evidence type="ECO:0000259" key="8">
    <source>
        <dbReference type="Pfam" id="PF00955"/>
    </source>
</evidence>
<accession>A0ABD3MKX3</accession>
<keyword evidence="3 7" id="KW-1133">Transmembrane helix</keyword>
<feature type="region of interest" description="Disordered" evidence="6">
    <location>
        <begin position="81"/>
        <end position="113"/>
    </location>
</feature>
<evidence type="ECO:0000256" key="7">
    <source>
        <dbReference type="SAM" id="Phobius"/>
    </source>
</evidence>
<sequence length="721" mass="79682">MHSQTNDVNTQADRRHHHRCSRSASLLAVAVVAVAVLSNAQVASAFATPKSHHRQLLVKGGLHHSPSACSHQSYFKGYRTHHLSTSSSGTRQTSSTRTASSLQARSPPPIDEEEFQRSLLEARIANDVKSTIVKEEKERIEVITKKIDQEKEELQDAVKEVKEAVREISQSAKSLGGAVIGTSTEVIEAAVDVSKSAINLGGALMIKAPRIFSRLFTLMATSETRNDILRRRKYYKSDWTDAFKKKRLVVPAVLFLYFACLAPAVSFGTISYEITNGSIGVVEFLLGSGVAGMLYSVLCGQPMAFLAPTGLTLAFISGLFRFCTLRDLPFFPVYAWVGLWTSAFMSILGLLGASKLIRYCTRFTDEVFNGMLSVNFLYEACSSLRRNFDNADPMNLTMPFVALSMALGTFYGTMNVVKFEATKFFNTKVRKNIRNFGPVSMIILFTLLNLTPWCQKFHVPTLLAPDTFQLAGGRSLLVALKDIPVKTRLLCAFPATLLTALFFMDQNITVRLINSPENKLKKGEAYNLDMLALGLITGVLSICGLPWMCGATVQSMNHVRAMAETKLNEETNRLEITGVTETRVTGFVIHAMLASSIMLLPLIKKIPVPVVSGVFLFLGRRLMTGNTFFQRITDGIAETNRLPDKHPIKLLGRKKMNAYTFTQVLCLAGLFGFKLLPAISLFFPAMIGVLMSIRAFVLPKFFSEEEFVALGDATPRQQAVI</sequence>
<feature type="transmembrane region" description="Helical" evidence="7">
    <location>
        <begin position="334"/>
        <end position="353"/>
    </location>
</feature>
<keyword evidence="4 7" id="KW-0472">Membrane</keyword>
<name>A0ABD3MKX3_9STRA</name>
<keyword evidence="5" id="KW-0175">Coiled coil</keyword>
<dbReference type="PRINTS" id="PR01231">
    <property type="entry name" value="HCO3TRNSPORT"/>
</dbReference>
<reference evidence="9 10" key="1">
    <citation type="submission" date="2024-10" db="EMBL/GenBank/DDBJ databases">
        <title>Updated reference genomes for cyclostephanoid diatoms.</title>
        <authorList>
            <person name="Roberts W.R."/>
            <person name="Alverson A.J."/>
        </authorList>
    </citation>
    <scope>NUCLEOTIDE SEQUENCE [LARGE SCALE GENOMIC DNA]</scope>
    <source>
        <strain evidence="9 10">AJA232-27</strain>
    </source>
</reference>
<feature type="transmembrane region" description="Helical" evidence="7">
    <location>
        <begin position="485"/>
        <end position="504"/>
    </location>
</feature>
<comment type="caution">
    <text evidence="9">The sequence shown here is derived from an EMBL/GenBank/DDBJ whole genome shotgun (WGS) entry which is preliminary data.</text>
</comment>
<feature type="transmembrane region" description="Helical" evidence="7">
    <location>
        <begin position="304"/>
        <end position="322"/>
    </location>
</feature>
<feature type="transmembrane region" description="Helical" evidence="7">
    <location>
        <begin position="435"/>
        <end position="453"/>
    </location>
</feature>
<evidence type="ECO:0000313" key="10">
    <source>
        <dbReference type="Proteomes" id="UP001530293"/>
    </source>
</evidence>
<feature type="domain" description="Bicarbonate transporter-like transmembrane" evidence="8">
    <location>
        <begin position="400"/>
        <end position="713"/>
    </location>
</feature>
<evidence type="ECO:0000256" key="2">
    <source>
        <dbReference type="ARBA" id="ARBA00022692"/>
    </source>
</evidence>
<feature type="transmembrane region" description="Helical" evidence="7">
    <location>
        <begin position="279"/>
        <end position="298"/>
    </location>
</feature>
<feature type="coiled-coil region" evidence="5">
    <location>
        <begin position="133"/>
        <end position="171"/>
    </location>
</feature>
<dbReference type="PANTHER" id="PTHR11453:SF127">
    <property type="entry name" value="SOLUTE CARRIER FAMILY 4 MEMBER 11"/>
    <property type="match status" value="1"/>
</dbReference>
<dbReference type="EMBL" id="JALLBG020000103">
    <property type="protein sequence ID" value="KAL3764568.1"/>
    <property type="molecule type" value="Genomic_DNA"/>
</dbReference>
<keyword evidence="10" id="KW-1185">Reference proteome</keyword>
<dbReference type="GO" id="GO:0016020">
    <property type="term" value="C:membrane"/>
    <property type="evidence" value="ECO:0007669"/>
    <property type="project" value="UniProtKB-SubCell"/>
</dbReference>
<evidence type="ECO:0000256" key="4">
    <source>
        <dbReference type="ARBA" id="ARBA00023136"/>
    </source>
</evidence>
<dbReference type="Gene3D" id="1.10.287.570">
    <property type="entry name" value="Helical hairpin bin"/>
    <property type="match status" value="1"/>
</dbReference>
<proteinExistence type="predicted"/>
<dbReference type="InterPro" id="IPR003020">
    <property type="entry name" value="HCO3_transpt_euk"/>
</dbReference>
<feature type="transmembrane region" description="Helical" evidence="7">
    <location>
        <begin position="396"/>
        <end position="414"/>
    </location>
</feature>
<dbReference type="Proteomes" id="UP001530293">
    <property type="component" value="Unassembled WGS sequence"/>
</dbReference>
<dbReference type="Pfam" id="PF00955">
    <property type="entry name" value="HCO3_cotransp"/>
    <property type="match status" value="2"/>
</dbReference>
<organism evidence="9 10">
    <name type="scientific">Discostella pseudostelligera</name>
    <dbReference type="NCBI Taxonomy" id="259834"/>
    <lineage>
        <taxon>Eukaryota</taxon>
        <taxon>Sar</taxon>
        <taxon>Stramenopiles</taxon>
        <taxon>Ochrophyta</taxon>
        <taxon>Bacillariophyta</taxon>
        <taxon>Coscinodiscophyceae</taxon>
        <taxon>Thalassiosirophycidae</taxon>
        <taxon>Stephanodiscales</taxon>
        <taxon>Stephanodiscaceae</taxon>
        <taxon>Discostella</taxon>
    </lineage>
</organism>
<feature type="transmembrane region" description="Helical" evidence="7">
    <location>
        <begin position="525"/>
        <end position="548"/>
    </location>
</feature>
<dbReference type="AlphaFoldDB" id="A0ABD3MKX3"/>